<evidence type="ECO:0000313" key="8">
    <source>
        <dbReference type="Proteomes" id="UP000216063"/>
    </source>
</evidence>
<dbReference type="GO" id="GO:0005886">
    <property type="term" value="C:plasma membrane"/>
    <property type="evidence" value="ECO:0007669"/>
    <property type="project" value="UniProtKB-SubCell"/>
</dbReference>
<protein>
    <submittedName>
        <fullName evidence="7">Uncharacterized protein</fullName>
    </submittedName>
</protein>
<evidence type="ECO:0000313" key="7">
    <source>
        <dbReference type="EMBL" id="OYN79856.1"/>
    </source>
</evidence>
<evidence type="ECO:0000256" key="3">
    <source>
        <dbReference type="ARBA" id="ARBA00022475"/>
    </source>
</evidence>
<sequence length="141" mass="14681">MTRILGRVWIPVLVVVVVAVGVAAVKNARGVFGSNPVVVTPITSDSAEDFDPKVVTYEVFGSGGTAMVNYLDLKGIPQRTGSVTLPWSLTLSTTDPSASPNILAQGDGNAIGCRITVDDVVKEERTATGMNAATFCLVKSA</sequence>
<dbReference type="EMBL" id="NOZR01000007">
    <property type="protein sequence ID" value="OYN79856.1"/>
    <property type="molecule type" value="Genomic_DNA"/>
</dbReference>
<proteinExistence type="inferred from homology"/>
<evidence type="ECO:0000256" key="4">
    <source>
        <dbReference type="ARBA" id="ARBA00022692"/>
    </source>
</evidence>
<reference evidence="7 8" key="1">
    <citation type="submission" date="2017-07" db="EMBL/GenBank/DDBJ databases">
        <title>The new phylogeny of genus Mycobacterium.</title>
        <authorList>
            <person name="Tortoli E."/>
            <person name="Trovato A."/>
            <person name="Cirillo D.M."/>
        </authorList>
    </citation>
    <scope>NUCLEOTIDE SEQUENCE [LARGE SCALE GENOMIC DNA]</scope>
    <source>
        <strain evidence="7 8">ATCC 33027</strain>
    </source>
</reference>
<dbReference type="Gene3D" id="2.60.40.2880">
    <property type="entry name" value="MmpS1-5, C-terminal soluble domain"/>
    <property type="match status" value="1"/>
</dbReference>
<comment type="caution">
    <text evidence="7">The sequence shown here is derived from an EMBL/GenBank/DDBJ whole genome shotgun (WGS) entry which is preliminary data.</text>
</comment>
<keyword evidence="6" id="KW-0472">Membrane</keyword>
<keyword evidence="8" id="KW-1185">Reference proteome</keyword>
<dbReference type="InterPro" id="IPR038468">
    <property type="entry name" value="MmpS_C"/>
</dbReference>
<accession>A0A255DKG0</accession>
<organism evidence="7 8">
    <name type="scientific">Mycolicibacterium sphagni</name>
    <dbReference type="NCBI Taxonomy" id="1786"/>
    <lineage>
        <taxon>Bacteria</taxon>
        <taxon>Bacillati</taxon>
        <taxon>Actinomycetota</taxon>
        <taxon>Actinomycetes</taxon>
        <taxon>Mycobacteriales</taxon>
        <taxon>Mycobacteriaceae</taxon>
        <taxon>Mycolicibacterium</taxon>
    </lineage>
</organism>
<dbReference type="Proteomes" id="UP000216063">
    <property type="component" value="Unassembled WGS sequence"/>
</dbReference>
<name>A0A255DKG0_9MYCO</name>
<evidence type="ECO:0000256" key="2">
    <source>
        <dbReference type="ARBA" id="ARBA00007531"/>
    </source>
</evidence>
<gene>
    <name evidence="7" type="ORF">CG716_10315</name>
</gene>
<comment type="subcellular location">
    <subcellularLocation>
        <location evidence="1">Cell membrane</location>
    </subcellularLocation>
</comment>
<dbReference type="RefSeq" id="WP_094479111.1">
    <property type="nucleotide sequence ID" value="NZ_JACKSC010000333.1"/>
</dbReference>
<dbReference type="OrthoDB" id="3398257at2"/>
<keyword evidence="5" id="KW-1133">Transmembrane helix</keyword>
<dbReference type="Pfam" id="PF05423">
    <property type="entry name" value="Mycobact_memb"/>
    <property type="match status" value="1"/>
</dbReference>
<keyword evidence="3" id="KW-1003">Cell membrane</keyword>
<evidence type="ECO:0000256" key="1">
    <source>
        <dbReference type="ARBA" id="ARBA00004236"/>
    </source>
</evidence>
<dbReference type="AlphaFoldDB" id="A0A255DKG0"/>
<keyword evidence="4" id="KW-0812">Transmembrane</keyword>
<evidence type="ECO:0000256" key="6">
    <source>
        <dbReference type="ARBA" id="ARBA00023136"/>
    </source>
</evidence>
<dbReference type="InterPro" id="IPR008693">
    <property type="entry name" value="MmpS"/>
</dbReference>
<evidence type="ECO:0000256" key="5">
    <source>
        <dbReference type="ARBA" id="ARBA00022989"/>
    </source>
</evidence>
<comment type="similarity">
    <text evidence="2">Belongs to the MmpS family.</text>
</comment>